<feature type="compositionally biased region" description="Polar residues" evidence="6">
    <location>
        <begin position="191"/>
        <end position="205"/>
    </location>
</feature>
<evidence type="ECO:0000259" key="8">
    <source>
        <dbReference type="Pfam" id="PF14693"/>
    </source>
</evidence>
<evidence type="ECO:0000313" key="9">
    <source>
        <dbReference type="EMBL" id="OGY79022.1"/>
    </source>
</evidence>
<dbReference type="Pfam" id="PF01386">
    <property type="entry name" value="Ribosomal_L25p"/>
    <property type="match status" value="1"/>
</dbReference>
<dbReference type="InterPro" id="IPR011035">
    <property type="entry name" value="Ribosomal_bL25/Gln-tRNA_synth"/>
</dbReference>
<evidence type="ECO:0000313" key="10">
    <source>
        <dbReference type="Proteomes" id="UP000177165"/>
    </source>
</evidence>
<keyword evidence="3 5" id="KW-0689">Ribosomal protein</keyword>
<dbReference type="GO" id="GO:0022625">
    <property type="term" value="C:cytosolic large ribosomal subunit"/>
    <property type="evidence" value="ECO:0007669"/>
    <property type="project" value="TreeGrafter"/>
</dbReference>
<evidence type="ECO:0000259" key="7">
    <source>
        <dbReference type="Pfam" id="PF01386"/>
    </source>
</evidence>
<feature type="region of interest" description="Disordered" evidence="6">
    <location>
        <begin position="184"/>
        <end position="214"/>
    </location>
</feature>
<dbReference type="EMBL" id="MHKB01000011">
    <property type="protein sequence ID" value="OGY79022.1"/>
    <property type="molecule type" value="Genomic_DNA"/>
</dbReference>
<evidence type="ECO:0000256" key="5">
    <source>
        <dbReference type="HAMAP-Rule" id="MF_01334"/>
    </source>
</evidence>
<reference evidence="9 10" key="1">
    <citation type="journal article" date="2016" name="Nat. Commun.">
        <title>Thousands of microbial genomes shed light on interconnected biogeochemical processes in an aquifer system.</title>
        <authorList>
            <person name="Anantharaman K."/>
            <person name="Brown C.T."/>
            <person name="Hug L.A."/>
            <person name="Sharon I."/>
            <person name="Castelle C.J."/>
            <person name="Probst A.J."/>
            <person name="Thomas B.C."/>
            <person name="Singh A."/>
            <person name="Wilkins M.J."/>
            <person name="Karaoz U."/>
            <person name="Brodie E.L."/>
            <person name="Williams K.H."/>
            <person name="Hubbard S.S."/>
            <person name="Banfield J.F."/>
        </authorList>
    </citation>
    <scope>NUCLEOTIDE SEQUENCE [LARGE SCALE GENOMIC DNA]</scope>
</reference>
<comment type="function">
    <text evidence="5">This is one of the proteins that binds to the 5S RNA in the ribosome where it forms part of the central protuberance.</text>
</comment>
<feature type="domain" description="Large ribosomal subunit protein bL25 beta" evidence="8">
    <location>
        <begin position="100"/>
        <end position="183"/>
    </location>
</feature>
<name>A0A1G2AQ52_9BACT</name>
<proteinExistence type="inferred from homology"/>
<dbReference type="STRING" id="1798540.A3B74_04015"/>
<dbReference type="GO" id="GO:0006412">
    <property type="term" value="P:translation"/>
    <property type="evidence" value="ECO:0007669"/>
    <property type="project" value="UniProtKB-UniRule"/>
</dbReference>
<sequence length="214" mass="24325">MKILHIQAQERIEFGKKTIKLRKNGLIPAILYGHGIKNRSMSIPAIHFKKIYEKAGENTLIDLMIEKEPPQKVIIHDVQSDPLTGQWLHVDFYQVRMDEKITTEIPLKFIGESPIVKEQNAILIKVKDALHIECLPNDLIAEINVDLSQLKALEDHVRIKDVTVPKTIRILDDPEESIVLTTAQKVEEAQPTPTAQEIAPTQTPEETAKKETHE</sequence>
<dbReference type="InterPro" id="IPR037121">
    <property type="entry name" value="Ribosomal_bL25_C"/>
</dbReference>
<evidence type="ECO:0000256" key="6">
    <source>
        <dbReference type="SAM" id="MobiDB-lite"/>
    </source>
</evidence>
<dbReference type="Gene3D" id="2.170.120.20">
    <property type="entry name" value="Ribosomal protein L25, beta domain"/>
    <property type="match status" value="1"/>
</dbReference>
<dbReference type="HAMAP" id="MF_01334">
    <property type="entry name" value="Ribosomal_bL25_CTC"/>
    <property type="match status" value="1"/>
</dbReference>
<dbReference type="InterPro" id="IPR020056">
    <property type="entry name" value="Rbsml_bL25/Gln-tRNA_synth_N"/>
</dbReference>
<dbReference type="PANTHER" id="PTHR33284:SF1">
    <property type="entry name" value="RIBOSOMAL PROTEIN L25_GLN-TRNA SYNTHETASE, ANTI-CODON-BINDING DOMAIN-CONTAINING PROTEIN"/>
    <property type="match status" value="1"/>
</dbReference>
<comment type="subunit">
    <text evidence="5">Part of the 50S ribosomal subunit; part of the 5S rRNA/L5/L18/L25 subcomplex. Contacts the 5S rRNA. Binds to the 5S rRNA independently of L5 and L18.</text>
</comment>
<dbReference type="Proteomes" id="UP000177165">
    <property type="component" value="Unassembled WGS sequence"/>
</dbReference>
<dbReference type="Gene3D" id="2.40.240.10">
    <property type="entry name" value="Ribosomal Protein L25, Chain P"/>
    <property type="match status" value="1"/>
</dbReference>
<evidence type="ECO:0000256" key="2">
    <source>
        <dbReference type="ARBA" id="ARBA00022884"/>
    </source>
</evidence>
<accession>A0A1G2AQ52</accession>
<dbReference type="GO" id="GO:0008097">
    <property type="term" value="F:5S rRNA binding"/>
    <property type="evidence" value="ECO:0007669"/>
    <property type="project" value="InterPro"/>
</dbReference>
<protein>
    <recommendedName>
        <fullName evidence="5">Large ribosomal subunit protein bL25</fullName>
    </recommendedName>
    <alternativeName>
        <fullName evidence="5">General stress protein CTC</fullName>
    </alternativeName>
</protein>
<gene>
    <name evidence="5" type="primary">rplY</name>
    <name evidence="5" type="synonym">ctc</name>
    <name evidence="9" type="ORF">A3B74_04015</name>
</gene>
<dbReference type="PANTHER" id="PTHR33284">
    <property type="entry name" value="RIBOSOMAL PROTEIN L25/GLN-TRNA SYNTHETASE, ANTI-CODON-BINDING DOMAIN-CONTAINING PROTEIN"/>
    <property type="match status" value="1"/>
</dbReference>
<comment type="caution">
    <text evidence="9">The sequence shown here is derived from an EMBL/GenBank/DDBJ whole genome shotgun (WGS) entry which is preliminary data.</text>
</comment>
<keyword evidence="1 5" id="KW-0699">rRNA-binding</keyword>
<dbReference type="GO" id="GO:0003735">
    <property type="term" value="F:structural constituent of ribosome"/>
    <property type="evidence" value="ECO:0007669"/>
    <property type="project" value="InterPro"/>
</dbReference>
<dbReference type="SUPFAM" id="SSF50715">
    <property type="entry name" value="Ribosomal protein L25-like"/>
    <property type="match status" value="1"/>
</dbReference>
<dbReference type="Pfam" id="PF14693">
    <property type="entry name" value="Ribosomal_TL5_C"/>
    <property type="match status" value="1"/>
</dbReference>
<organism evidence="9 10">
    <name type="scientific">Candidatus Kerfeldbacteria bacterium RIFCSPHIGHO2_02_FULL_42_14</name>
    <dbReference type="NCBI Taxonomy" id="1798540"/>
    <lineage>
        <taxon>Bacteria</taxon>
        <taxon>Candidatus Kerfeldiibacteriota</taxon>
    </lineage>
</organism>
<keyword evidence="2 5" id="KW-0694">RNA-binding</keyword>
<evidence type="ECO:0000256" key="4">
    <source>
        <dbReference type="ARBA" id="ARBA00023274"/>
    </source>
</evidence>
<feature type="domain" description="Large ribosomal subunit protein bL25 L25" evidence="7">
    <location>
        <begin position="6"/>
        <end position="92"/>
    </location>
</feature>
<keyword evidence="4 5" id="KW-0687">Ribonucleoprotein</keyword>
<comment type="similarity">
    <text evidence="5">Belongs to the bacterial ribosomal protein bL25 family. CTC subfamily.</text>
</comment>
<evidence type="ECO:0000256" key="1">
    <source>
        <dbReference type="ARBA" id="ARBA00022730"/>
    </source>
</evidence>
<dbReference type="InterPro" id="IPR029751">
    <property type="entry name" value="Ribosomal_L25_dom"/>
</dbReference>
<dbReference type="AlphaFoldDB" id="A0A1G2AQ52"/>
<evidence type="ECO:0000256" key="3">
    <source>
        <dbReference type="ARBA" id="ARBA00022980"/>
    </source>
</evidence>
<dbReference type="NCBIfam" id="TIGR00731">
    <property type="entry name" value="bL25_bact_ctc"/>
    <property type="match status" value="1"/>
</dbReference>
<dbReference type="InterPro" id="IPR020930">
    <property type="entry name" value="Ribosomal_uL5_bac-type"/>
</dbReference>
<dbReference type="InterPro" id="IPR001021">
    <property type="entry name" value="Ribosomal_bL25_long"/>
</dbReference>
<dbReference type="CDD" id="cd00495">
    <property type="entry name" value="Ribosomal_L25_TL5_CTC"/>
    <property type="match status" value="1"/>
</dbReference>
<dbReference type="InterPro" id="IPR020057">
    <property type="entry name" value="Ribosomal_bL25_b-dom"/>
</dbReference>